<name>A0A5J5ANS4_9ASTE</name>
<protein>
    <submittedName>
        <fullName evidence="1">Uncharacterized protein</fullName>
    </submittedName>
</protein>
<evidence type="ECO:0000313" key="2">
    <source>
        <dbReference type="Proteomes" id="UP000325577"/>
    </source>
</evidence>
<gene>
    <name evidence="1" type="ORF">F0562_005776</name>
</gene>
<proteinExistence type="predicted"/>
<dbReference type="AlphaFoldDB" id="A0A5J5ANS4"/>
<dbReference type="EMBL" id="CM018043">
    <property type="protein sequence ID" value="KAA8531067.1"/>
    <property type="molecule type" value="Genomic_DNA"/>
</dbReference>
<sequence length="132" mass="13899">MDLRKQVLSSFRPEPTVAILAKRVTIRDGSSSERIMIKENIHSLEVLPSQVELPNSSIAKVAEVVASPKLAVVADGFELVTGVVGSKLDSGSVGFERAAEVVGFERATTVVGSELATAAISFEQAAAVVKFS</sequence>
<keyword evidence="2" id="KW-1185">Reference proteome</keyword>
<accession>A0A5J5ANS4</accession>
<evidence type="ECO:0000313" key="1">
    <source>
        <dbReference type="EMBL" id="KAA8531067.1"/>
    </source>
</evidence>
<dbReference type="Proteomes" id="UP000325577">
    <property type="component" value="Linkage Group LG2"/>
</dbReference>
<organism evidence="1 2">
    <name type="scientific">Nyssa sinensis</name>
    <dbReference type="NCBI Taxonomy" id="561372"/>
    <lineage>
        <taxon>Eukaryota</taxon>
        <taxon>Viridiplantae</taxon>
        <taxon>Streptophyta</taxon>
        <taxon>Embryophyta</taxon>
        <taxon>Tracheophyta</taxon>
        <taxon>Spermatophyta</taxon>
        <taxon>Magnoliopsida</taxon>
        <taxon>eudicotyledons</taxon>
        <taxon>Gunneridae</taxon>
        <taxon>Pentapetalae</taxon>
        <taxon>asterids</taxon>
        <taxon>Cornales</taxon>
        <taxon>Nyssaceae</taxon>
        <taxon>Nyssa</taxon>
    </lineage>
</organism>
<reference evidence="1 2" key="1">
    <citation type="submission" date="2019-09" db="EMBL/GenBank/DDBJ databases">
        <title>A chromosome-level genome assembly of the Chinese tupelo Nyssa sinensis.</title>
        <authorList>
            <person name="Yang X."/>
            <person name="Kang M."/>
            <person name="Yang Y."/>
            <person name="Xiong H."/>
            <person name="Wang M."/>
            <person name="Zhang Z."/>
            <person name="Wang Z."/>
            <person name="Wu H."/>
            <person name="Ma T."/>
            <person name="Liu J."/>
            <person name="Xi Z."/>
        </authorList>
    </citation>
    <scope>NUCLEOTIDE SEQUENCE [LARGE SCALE GENOMIC DNA]</scope>
    <source>
        <strain evidence="1">J267</strain>
        <tissue evidence="1">Leaf</tissue>
    </source>
</reference>